<name>T2G8T4_MEGG1</name>
<accession>T2G8T4</accession>
<evidence type="ECO:0000256" key="1">
    <source>
        <dbReference type="SAM" id="MobiDB-lite"/>
    </source>
</evidence>
<sequence length="429" mass="47789">MDDRQKPPPPASPAPSDGPDWSGQEEQAELIRRLIVEKRAALHALEMAASLGSFTLSLNRLDSPLPILLETAMKLRTLVRFSAFGFFLVDEADGDLQLGFHEPVSQRRWFEAELERLIQDHTLAWVLQRAKPVLLASADGSQTLLLHSLATISRTRGVFMGVLGQDRDEILDPSYSLLSIIFHGCAHTLESFTLYARIRDMNRQLSEHVATLELSELALQERGQALEAVAVRHSQDLERMHQELARHMLALQQAQEESRRHEAFMRAVLEHGAVGVLVLDREGVILHCNARIARLYRFAPGAGPGMPLDEVAAPALAAALRAEHETLFASRESLLGLEEHLDTTAHGAHMKTVFLVEDPATGSKAVCRLLVCVDPNQHPFLRHLNEDQTARTRRQAMAAMAEHLMATPLDDSQRAMLRYLLDLAGVQDE</sequence>
<dbReference type="EMBL" id="CP006585">
    <property type="protein sequence ID" value="AGW12698.1"/>
    <property type="molecule type" value="Genomic_DNA"/>
</dbReference>
<dbReference type="OrthoDB" id="9779586at2"/>
<dbReference type="Gene3D" id="3.30.450.20">
    <property type="entry name" value="PAS domain"/>
    <property type="match status" value="1"/>
</dbReference>
<keyword evidence="3" id="KW-0418">Kinase</keyword>
<dbReference type="Pfam" id="PF08448">
    <property type="entry name" value="PAS_4"/>
    <property type="match status" value="1"/>
</dbReference>
<dbReference type="SMART" id="SM00091">
    <property type="entry name" value="PAS"/>
    <property type="match status" value="1"/>
</dbReference>
<evidence type="ECO:0000313" key="3">
    <source>
        <dbReference type="EMBL" id="AGW12698.1"/>
    </source>
</evidence>
<reference evidence="4" key="2">
    <citation type="submission" date="2013-07" db="EMBL/GenBank/DDBJ databases">
        <authorList>
            <person name="Morais-Silva F.O."/>
            <person name="Rezende A.M."/>
            <person name="Pimentel C."/>
            <person name="Resende D.M."/>
            <person name="Santos C.I."/>
            <person name="Clemente C."/>
            <person name="de Oliveira L.M."/>
            <person name="da Silva S.M."/>
            <person name="Costa D.A."/>
            <person name="Varela-Raposo A."/>
            <person name="Horacio E.C.A."/>
            <person name="Matos M."/>
            <person name="Flores O."/>
            <person name="Ruiz J.C."/>
            <person name="Rodrigues-Pousada C."/>
        </authorList>
    </citation>
    <scope>NUCLEOTIDE SEQUENCE [LARGE SCALE GENOMIC DNA]</scope>
    <source>
        <strain evidence="4">ATCC 19364 / DSM 1382 / NCIMB 9332 / VKM B-1759</strain>
    </source>
</reference>
<evidence type="ECO:0000259" key="2">
    <source>
        <dbReference type="SMART" id="SM00091"/>
    </source>
</evidence>
<dbReference type="KEGG" id="dgg:DGI_0803"/>
<feature type="domain" description="PAS" evidence="2">
    <location>
        <begin position="263"/>
        <end position="329"/>
    </location>
</feature>
<dbReference type="RefSeq" id="WP_021759387.1">
    <property type="nucleotide sequence ID" value="NC_022444.1"/>
</dbReference>
<dbReference type="InterPro" id="IPR000014">
    <property type="entry name" value="PAS"/>
</dbReference>
<proteinExistence type="predicted"/>
<keyword evidence="4" id="KW-1185">Reference proteome</keyword>
<dbReference type="InterPro" id="IPR013656">
    <property type="entry name" value="PAS_4"/>
</dbReference>
<organism evidence="3 4">
    <name type="scientific">Megalodesulfovibrio gigas (strain ATCC 19364 / DSM 1382 / NCIMB 9332 / VKM B-1759)</name>
    <name type="common">Desulfovibrio gigas</name>
    <dbReference type="NCBI Taxonomy" id="1121448"/>
    <lineage>
        <taxon>Bacteria</taxon>
        <taxon>Pseudomonadati</taxon>
        <taxon>Thermodesulfobacteriota</taxon>
        <taxon>Desulfovibrionia</taxon>
        <taxon>Desulfovibrionales</taxon>
        <taxon>Desulfovibrionaceae</taxon>
        <taxon>Megalodesulfovibrio</taxon>
    </lineage>
</organism>
<keyword evidence="3" id="KW-0808">Transferase</keyword>
<reference evidence="3 4" key="1">
    <citation type="journal article" date="2013" name="J. Bacteriol.">
        <title>Roles of HynAB and Ech, the only two hydrogenases found in the model sulfate reducer Desulfovibrio gigas.</title>
        <authorList>
            <person name="Morais-Silva F.O."/>
            <person name="Santos C.I."/>
            <person name="Rodrigues R."/>
            <person name="Pereira I.A."/>
            <person name="Rodrigues-Pousada C."/>
        </authorList>
    </citation>
    <scope>NUCLEOTIDE SEQUENCE [LARGE SCALE GENOMIC DNA]</scope>
    <source>
        <strain evidence="4">ATCC 19364 / DSM 1382 / NCIMB 9332 / VKM B-1759</strain>
    </source>
</reference>
<feature type="region of interest" description="Disordered" evidence="1">
    <location>
        <begin position="1"/>
        <end position="23"/>
    </location>
</feature>
<dbReference type="STRING" id="1121448.DGI_0803"/>
<gene>
    <name evidence="3" type="ORF">DGI_0803</name>
</gene>
<dbReference type="eggNOG" id="COG4191">
    <property type="taxonomic scope" value="Bacteria"/>
</dbReference>
<evidence type="ECO:0000313" key="4">
    <source>
        <dbReference type="Proteomes" id="UP000016587"/>
    </source>
</evidence>
<dbReference type="SUPFAM" id="SSF55785">
    <property type="entry name" value="PYP-like sensor domain (PAS domain)"/>
    <property type="match status" value="1"/>
</dbReference>
<dbReference type="HOGENOM" id="CLU_638931_0_0_7"/>
<dbReference type="Proteomes" id="UP000016587">
    <property type="component" value="Chromosome"/>
</dbReference>
<dbReference type="AlphaFoldDB" id="T2G8T4"/>
<dbReference type="InterPro" id="IPR035965">
    <property type="entry name" value="PAS-like_dom_sf"/>
</dbReference>
<dbReference type="GO" id="GO:0016301">
    <property type="term" value="F:kinase activity"/>
    <property type="evidence" value="ECO:0007669"/>
    <property type="project" value="UniProtKB-KW"/>
</dbReference>
<protein>
    <submittedName>
        <fullName evidence="3">Putative Hpt sensor hybrid histidine kinase</fullName>
    </submittedName>
</protein>
<dbReference type="PATRIC" id="fig|1121448.10.peg.804"/>